<protein>
    <recommendedName>
        <fullName evidence="4">Lipocalin-like domain-containing protein</fullName>
    </recommendedName>
</protein>
<organism evidence="2 3">
    <name type="scientific">Hoylesella timonensis</name>
    <dbReference type="NCBI Taxonomy" id="386414"/>
    <lineage>
        <taxon>Bacteria</taxon>
        <taxon>Pseudomonadati</taxon>
        <taxon>Bacteroidota</taxon>
        <taxon>Bacteroidia</taxon>
        <taxon>Bacteroidales</taxon>
        <taxon>Prevotellaceae</taxon>
        <taxon>Hoylesella</taxon>
    </lineage>
</organism>
<comment type="caution">
    <text evidence="2">The sequence shown here is derived from an EMBL/GenBank/DDBJ whole genome shotgun (WGS) entry which is preliminary data.</text>
</comment>
<name>A0A2K0XLZ4_9BACT</name>
<reference evidence="2 3" key="1">
    <citation type="submission" date="2017-03" db="EMBL/GenBank/DDBJ databases">
        <authorList>
            <person name="Afonso C.L."/>
            <person name="Miller P.J."/>
            <person name="Scott M.A."/>
            <person name="Spackman E."/>
            <person name="Goraichik I."/>
            <person name="Dimitrov K.M."/>
            <person name="Suarez D.L."/>
            <person name="Swayne D.E."/>
        </authorList>
    </citation>
    <scope>NUCLEOTIDE SEQUENCE [LARGE SCALE GENOMIC DNA]</scope>
    <source>
        <strain evidence="2 3">DNF00076</strain>
    </source>
</reference>
<evidence type="ECO:0000256" key="1">
    <source>
        <dbReference type="SAM" id="MobiDB-lite"/>
    </source>
</evidence>
<dbReference type="RefSeq" id="WP_103002869.1">
    <property type="nucleotide sequence ID" value="NZ_NBAX01000003.1"/>
</dbReference>
<accession>A0A2K0XLZ4</accession>
<dbReference type="EMBL" id="NBAX01000003">
    <property type="protein sequence ID" value="PNP95541.1"/>
    <property type="molecule type" value="Genomic_DNA"/>
</dbReference>
<evidence type="ECO:0000313" key="3">
    <source>
        <dbReference type="Proteomes" id="UP000236634"/>
    </source>
</evidence>
<evidence type="ECO:0000313" key="2">
    <source>
        <dbReference type="EMBL" id="PNP95541.1"/>
    </source>
</evidence>
<dbReference type="AlphaFoldDB" id="A0A2K0XLZ4"/>
<dbReference type="PROSITE" id="PS51257">
    <property type="entry name" value="PROKAR_LIPOPROTEIN"/>
    <property type="match status" value="1"/>
</dbReference>
<feature type="region of interest" description="Disordered" evidence="1">
    <location>
        <begin position="150"/>
        <end position="179"/>
    </location>
</feature>
<gene>
    <name evidence="2" type="ORF">BFS16_03970</name>
</gene>
<sequence>MKKRILDLVTLVGLVWLCSFAIVSCDDKNVDYPDTKLIKGQWQLIDNNIGNLLIYSFTAVNETSWPWGGLTTYYLSADGTITYDKRYTWHVSDPAADNNGKIRMDLTWLDAPDASDSDKIWEAAEYYIIVKLTPSEMWLRPDSKGGSNEIMKFTRRDDLPVPPKPQVWSDKNAVLNSPQ</sequence>
<evidence type="ECO:0008006" key="4">
    <source>
        <dbReference type="Google" id="ProtNLM"/>
    </source>
</evidence>
<proteinExistence type="predicted"/>
<dbReference type="Proteomes" id="UP000236634">
    <property type="component" value="Unassembled WGS sequence"/>
</dbReference>